<dbReference type="Proteomes" id="UP001497382">
    <property type="component" value="Unassembled WGS sequence"/>
</dbReference>
<gene>
    <name evidence="2" type="ORF">LARSCL_LOCUS8882</name>
</gene>
<dbReference type="GO" id="GO:0016747">
    <property type="term" value="F:acyltransferase activity, transferring groups other than amino-acyl groups"/>
    <property type="evidence" value="ECO:0007669"/>
    <property type="project" value="InterPro"/>
</dbReference>
<dbReference type="CDD" id="cd04301">
    <property type="entry name" value="NAT_SF"/>
    <property type="match status" value="1"/>
</dbReference>
<evidence type="ECO:0000313" key="2">
    <source>
        <dbReference type="EMBL" id="CAL1276859.1"/>
    </source>
</evidence>
<organism evidence="2 3">
    <name type="scientific">Larinioides sclopetarius</name>
    <dbReference type="NCBI Taxonomy" id="280406"/>
    <lineage>
        <taxon>Eukaryota</taxon>
        <taxon>Metazoa</taxon>
        <taxon>Ecdysozoa</taxon>
        <taxon>Arthropoda</taxon>
        <taxon>Chelicerata</taxon>
        <taxon>Arachnida</taxon>
        <taxon>Araneae</taxon>
        <taxon>Araneomorphae</taxon>
        <taxon>Entelegynae</taxon>
        <taxon>Araneoidea</taxon>
        <taxon>Araneidae</taxon>
        <taxon>Larinioides</taxon>
    </lineage>
</organism>
<accession>A0AAV2A225</accession>
<evidence type="ECO:0000259" key="1">
    <source>
        <dbReference type="PROSITE" id="PS51186"/>
    </source>
</evidence>
<evidence type="ECO:0000313" key="3">
    <source>
        <dbReference type="Proteomes" id="UP001497382"/>
    </source>
</evidence>
<dbReference type="Pfam" id="PF18014">
    <property type="entry name" value="Acetyltransf_18"/>
    <property type="match status" value="1"/>
</dbReference>
<sequence>MMGLFPARPVSIRQIYNFQAETLRKDWPKFLDISNPINHRFMTVCLSIQTLTRKSQNYKGEKMTGLNYTVRLMTKDDVPGTLEIWRQTGMQEGTHCLYTWLEVDKEAFNVAVTDSGEVIAACSAVLHHPDFAFVGMYCCLEKYRGCGVGKKVWDACMEHIGRRNAALNAVPGKLELYRDKGGFPIVETKWTCVVNETEDPINHETLSDQVPVGITIEPFQDAFLPAMSEYDFALVRYDRKQALELNCKEVDSKSLVAFKDGKCVGFGTIKISCHNCGQVGPLYADDAAVAEVMLRRLIVSLPKAKGFAMMTISTNSPANDFIKKIGCPTTEECPRLYRKEKIEVDTNKVFAQWDLNFSPY</sequence>
<name>A0AAV2A225_9ARAC</name>
<feature type="domain" description="N-acetyltransferase" evidence="1">
    <location>
        <begin position="68"/>
        <end position="217"/>
    </location>
</feature>
<dbReference type="AlphaFoldDB" id="A0AAV2A225"/>
<dbReference type="SUPFAM" id="SSF55729">
    <property type="entry name" value="Acyl-CoA N-acyltransferases (Nat)"/>
    <property type="match status" value="1"/>
</dbReference>
<dbReference type="PANTHER" id="PTHR47237:SF1">
    <property type="entry name" value="SLL0310 PROTEIN"/>
    <property type="match status" value="1"/>
</dbReference>
<dbReference type="Gene3D" id="3.40.630.30">
    <property type="match status" value="1"/>
</dbReference>
<comment type="caution">
    <text evidence="2">The sequence shown here is derived from an EMBL/GenBank/DDBJ whole genome shotgun (WGS) entry which is preliminary data.</text>
</comment>
<protein>
    <recommendedName>
        <fullName evidence="1">N-acetyltransferase domain-containing protein</fullName>
    </recommendedName>
</protein>
<dbReference type="InterPro" id="IPR052729">
    <property type="entry name" value="Acyl/Acetyltrans_Enzymes"/>
</dbReference>
<keyword evidence="3" id="KW-1185">Reference proteome</keyword>
<dbReference type="PROSITE" id="PS51186">
    <property type="entry name" value="GNAT"/>
    <property type="match status" value="1"/>
</dbReference>
<dbReference type="InterPro" id="IPR016181">
    <property type="entry name" value="Acyl_CoA_acyltransferase"/>
</dbReference>
<reference evidence="2 3" key="1">
    <citation type="submission" date="2024-04" db="EMBL/GenBank/DDBJ databases">
        <authorList>
            <person name="Rising A."/>
            <person name="Reimegard J."/>
            <person name="Sonavane S."/>
            <person name="Akerstrom W."/>
            <person name="Nylinder S."/>
            <person name="Hedman E."/>
            <person name="Kallberg Y."/>
        </authorList>
    </citation>
    <scope>NUCLEOTIDE SEQUENCE [LARGE SCALE GENOMIC DNA]</scope>
</reference>
<dbReference type="Gene3D" id="3.40.630.90">
    <property type="match status" value="1"/>
</dbReference>
<dbReference type="EMBL" id="CAXIEN010000097">
    <property type="protein sequence ID" value="CAL1276859.1"/>
    <property type="molecule type" value="Genomic_DNA"/>
</dbReference>
<dbReference type="Pfam" id="PF00583">
    <property type="entry name" value="Acetyltransf_1"/>
    <property type="match status" value="1"/>
</dbReference>
<dbReference type="InterPro" id="IPR041496">
    <property type="entry name" value="YitH/HolE_GNAT"/>
</dbReference>
<dbReference type="PANTHER" id="PTHR47237">
    <property type="entry name" value="SLL0310 PROTEIN"/>
    <property type="match status" value="1"/>
</dbReference>
<dbReference type="InterPro" id="IPR000182">
    <property type="entry name" value="GNAT_dom"/>
</dbReference>
<proteinExistence type="predicted"/>